<protein>
    <recommendedName>
        <fullName evidence="7">STAS domain-containing protein</fullName>
    </recommendedName>
</protein>
<name>A0A7S1A1Y4_NOCSC</name>
<feature type="transmembrane region" description="Helical" evidence="6">
    <location>
        <begin position="475"/>
        <end position="499"/>
    </location>
</feature>
<feature type="transmembrane region" description="Helical" evidence="6">
    <location>
        <begin position="442"/>
        <end position="463"/>
    </location>
</feature>
<dbReference type="SUPFAM" id="SSF47473">
    <property type="entry name" value="EF-hand"/>
    <property type="match status" value="1"/>
</dbReference>
<organism evidence="8">
    <name type="scientific">Noctiluca scintillans</name>
    <name type="common">Sea sparkle</name>
    <name type="synonym">Red tide dinoflagellate</name>
    <dbReference type="NCBI Taxonomy" id="2966"/>
    <lineage>
        <taxon>Eukaryota</taxon>
        <taxon>Sar</taxon>
        <taxon>Alveolata</taxon>
        <taxon>Dinophyceae</taxon>
        <taxon>Noctilucales</taxon>
        <taxon>Noctilucaceae</taxon>
        <taxon>Noctiluca</taxon>
    </lineage>
</organism>
<sequence>MADAQVKDTKVHPEDAHGLVLDENLSKGSGAGGEHDKDHGHDHHTKPPSIVSASIAALINYMLMFGLCCAYGLIMFYDDHNSKHRALGVRMNLGTAMISGLLLARFSGVPVAIGGPDLNPVVFIGIFVDTLAEEIALQNNLEYPEERRLRGIGRLLAGSGATEFCIGDHLKYHVEDCEQYHDELFATTVFAVMVSSASLTFLMIGGGITKLTRFVNFIPTSVMEAFLSCVGYKVFMYALKFTNYEPKQFIPAACIGVPLYFMKAYHIGNPAVVMPLGLLFPLLVFYVIFYAQDTTMKAVSSGPDRDTVYWFDYLEDAPFWEIWTESIGKPSNINFTAWTATLPDLFIMLVVVMLDVLLKIAGTEGKLPVKVDKDYEVILYGAGNILNTLCGGTVGYMQLKFNVINFGVMGNVVDRRAGYIYALMCGFCYFYVIEHFNYLPRFFLSCLLFFAGAGFVCENLWGSRKYLTFLEWMEIVVILLVFVLSGSLLIAVIIGAFLAGISFIRKYAKVPALDGPPLRGGEIVTNEKRIGLYDKSLRHMTNYLSIVVKMKGFVFFASVTKVLNELRAQIDQQVASGLPEWRRFRYLIFDVQHLDGLDASAAKGLEKLTKEANAAGVETIWSSIGSHVYSDMKTAGLFPDHEEQDPETVGVFSDLNGAIRVVERMGRHRLRRNQKLWCSLHPNFAWYRTELNDRCNFEPFTAVFPEAIYRLGMPWKYCRKVKIEALSPPLWTPEEQHRNVYLVHSGSVGYFNNLPDFSNDHVAPDHVFLHGRFLNTEFFTNGRTKFYAVALEDTELVVIDENQWFALGSDWPHMASQFQLASMRQLMRDFMISSGGKTEIPEELSQTLANLSDASALEARGFFTMYTDQDVVTLPALPVALQEDLHFAFHAYAEDLGDKKLLDWSRVRETLMFGGIFNVQLRRGDFKALDEAEFLALGQSAAMMPLTEDQISQLRKMFDEICTNGPNLDIKEITAGLRDQYQLLVPNSEILALSRAWTRDAITKDTFVGMMSRFIRTREVYWCLLTAMREVLGKTEVFAEDCVTCEMLVNRGMSKELAEEMIWSADWNEVAEGTVDTCSVLAMLTNSMPRADSCILPAGVLPLDPDNGCKSSVPFNADKFRSVTHEKQAYTKKPPGETPEQDRLHEIMHRVFCHRETKGILPEDWDMQKFVGRHSEVVTMSRTIRPDKVLVDEPVIVRGIRATVYRFMEEPDSSQPAQVLSTVMAVMIMASVMTLVIQPLSTSPSPQEDTVWFVMEVFFTLLFTVEFVVRLAVADSTGESTTLGFLSSPATLCDVVAVLPGYIDIAFGSNSEEVKLLRVVRLARLSRMARVARLARHSSLAAPVAVVLVVIWGIFLKHGLEK</sequence>
<keyword evidence="4 6" id="KW-0472">Membrane</keyword>
<dbReference type="InterPro" id="IPR036513">
    <property type="entry name" value="STAS_dom_sf"/>
</dbReference>
<evidence type="ECO:0000256" key="6">
    <source>
        <dbReference type="SAM" id="Phobius"/>
    </source>
</evidence>
<feature type="transmembrane region" description="Helical" evidence="6">
    <location>
        <begin position="214"/>
        <end position="236"/>
    </location>
</feature>
<dbReference type="InterPro" id="IPR027359">
    <property type="entry name" value="Volt_channel_dom_sf"/>
</dbReference>
<feature type="transmembrane region" description="Helical" evidence="6">
    <location>
        <begin position="89"/>
        <end position="113"/>
    </location>
</feature>
<dbReference type="CDD" id="cd07042">
    <property type="entry name" value="STAS_SulP_like_sulfate_transporter"/>
    <property type="match status" value="1"/>
</dbReference>
<dbReference type="PRINTS" id="PR00169">
    <property type="entry name" value="KCHANNEL"/>
</dbReference>
<dbReference type="SUPFAM" id="SSF51206">
    <property type="entry name" value="cAMP-binding domain-like"/>
    <property type="match status" value="1"/>
</dbReference>
<evidence type="ECO:0000256" key="5">
    <source>
        <dbReference type="SAM" id="MobiDB-lite"/>
    </source>
</evidence>
<dbReference type="EMBL" id="HBFQ01020665">
    <property type="protein sequence ID" value="CAD8840074.1"/>
    <property type="molecule type" value="Transcribed_RNA"/>
</dbReference>
<dbReference type="InterPro" id="IPR014710">
    <property type="entry name" value="RmlC-like_jellyroll"/>
</dbReference>
<feature type="transmembrane region" description="Helical" evidence="6">
    <location>
        <begin position="335"/>
        <end position="357"/>
    </location>
</feature>
<evidence type="ECO:0000256" key="1">
    <source>
        <dbReference type="ARBA" id="ARBA00004141"/>
    </source>
</evidence>
<dbReference type="InterPro" id="IPR005821">
    <property type="entry name" value="Ion_trans_dom"/>
</dbReference>
<comment type="subcellular location">
    <subcellularLocation>
        <location evidence="1">Membrane</location>
        <topology evidence="1">Multi-pass membrane protein</topology>
    </subcellularLocation>
</comment>
<accession>A0A7S1A1Y4</accession>
<evidence type="ECO:0000313" key="8">
    <source>
        <dbReference type="EMBL" id="CAD8840074.1"/>
    </source>
</evidence>
<keyword evidence="3 6" id="KW-1133">Transmembrane helix</keyword>
<evidence type="ECO:0000256" key="2">
    <source>
        <dbReference type="ARBA" id="ARBA00022692"/>
    </source>
</evidence>
<dbReference type="Gene3D" id="2.60.120.10">
    <property type="entry name" value="Jelly Rolls"/>
    <property type="match status" value="1"/>
</dbReference>
<reference evidence="8" key="1">
    <citation type="submission" date="2021-01" db="EMBL/GenBank/DDBJ databases">
        <authorList>
            <person name="Corre E."/>
            <person name="Pelletier E."/>
            <person name="Niang G."/>
            <person name="Scheremetjew M."/>
            <person name="Finn R."/>
            <person name="Kale V."/>
            <person name="Holt S."/>
            <person name="Cochrane G."/>
            <person name="Meng A."/>
            <person name="Brown T."/>
            <person name="Cohen L."/>
        </authorList>
    </citation>
    <scope>NUCLEOTIDE SEQUENCE</scope>
</reference>
<proteinExistence type="predicted"/>
<feature type="transmembrane region" description="Helical" evidence="6">
    <location>
        <begin position="377"/>
        <end position="397"/>
    </location>
</feature>
<feature type="domain" description="STAS" evidence="7">
    <location>
        <begin position="546"/>
        <end position="662"/>
    </location>
</feature>
<dbReference type="Pfam" id="PF00520">
    <property type="entry name" value="Ion_trans"/>
    <property type="match status" value="1"/>
</dbReference>
<dbReference type="GO" id="GO:0005216">
    <property type="term" value="F:monoatomic ion channel activity"/>
    <property type="evidence" value="ECO:0007669"/>
    <property type="project" value="InterPro"/>
</dbReference>
<dbReference type="InterPro" id="IPR011992">
    <property type="entry name" value="EF-hand-dom_pair"/>
</dbReference>
<dbReference type="InterPro" id="IPR052706">
    <property type="entry name" value="Membrane-Transporter-like"/>
</dbReference>
<feature type="transmembrane region" description="Helical" evidence="6">
    <location>
        <begin position="417"/>
        <end position="433"/>
    </location>
</feature>
<feature type="transmembrane region" description="Helical" evidence="6">
    <location>
        <begin position="1334"/>
        <end position="1355"/>
    </location>
</feature>
<dbReference type="PANTHER" id="PTHR43310:SF1">
    <property type="entry name" value="SULFATE TRANSPORTER YBAR-RELATED"/>
    <property type="match status" value="1"/>
</dbReference>
<feature type="transmembrane region" description="Helical" evidence="6">
    <location>
        <begin position="1252"/>
        <end position="1273"/>
    </location>
</feature>
<feature type="transmembrane region" description="Helical" evidence="6">
    <location>
        <begin position="272"/>
        <end position="291"/>
    </location>
</feature>
<dbReference type="PROSITE" id="PS50801">
    <property type="entry name" value="STAS"/>
    <property type="match status" value="1"/>
</dbReference>
<dbReference type="GO" id="GO:0016020">
    <property type="term" value="C:membrane"/>
    <property type="evidence" value="ECO:0007669"/>
    <property type="project" value="UniProtKB-SubCell"/>
</dbReference>
<keyword evidence="2 6" id="KW-0812">Transmembrane</keyword>
<dbReference type="Pfam" id="PF01740">
    <property type="entry name" value="STAS"/>
    <property type="match status" value="1"/>
</dbReference>
<dbReference type="SUPFAM" id="SSF81324">
    <property type="entry name" value="Voltage-gated potassium channels"/>
    <property type="match status" value="1"/>
</dbReference>
<evidence type="ECO:0000259" key="7">
    <source>
        <dbReference type="PROSITE" id="PS50801"/>
    </source>
</evidence>
<feature type="transmembrane region" description="Helical" evidence="6">
    <location>
        <begin position="184"/>
        <end position="202"/>
    </location>
</feature>
<feature type="transmembrane region" description="Helical" evidence="6">
    <location>
        <begin position="50"/>
        <end position="77"/>
    </location>
</feature>
<dbReference type="InterPro" id="IPR002645">
    <property type="entry name" value="STAS_dom"/>
</dbReference>
<dbReference type="SUPFAM" id="SSF52091">
    <property type="entry name" value="SpoIIaa-like"/>
    <property type="match status" value="1"/>
</dbReference>
<dbReference type="PANTHER" id="PTHR43310">
    <property type="entry name" value="SULFATE TRANSPORTER YBAR-RELATED"/>
    <property type="match status" value="1"/>
</dbReference>
<evidence type="ECO:0000256" key="3">
    <source>
        <dbReference type="ARBA" id="ARBA00022989"/>
    </source>
</evidence>
<evidence type="ECO:0000256" key="4">
    <source>
        <dbReference type="ARBA" id="ARBA00023136"/>
    </source>
</evidence>
<feature type="region of interest" description="Disordered" evidence="5">
    <location>
        <begin position="22"/>
        <end position="47"/>
    </location>
</feature>
<dbReference type="Gene3D" id="3.30.750.24">
    <property type="entry name" value="STAS domain"/>
    <property type="match status" value="1"/>
</dbReference>
<gene>
    <name evidence="8" type="ORF">NSCI0253_LOCUS14422</name>
</gene>
<dbReference type="Gene3D" id="1.20.120.350">
    <property type="entry name" value="Voltage-gated potassium channels. Chain C"/>
    <property type="match status" value="1"/>
</dbReference>
<dbReference type="InterPro" id="IPR018490">
    <property type="entry name" value="cNMP-bd_dom_sf"/>
</dbReference>